<reference evidence="1 2" key="1">
    <citation type="submission" date="2021-06" db="EMBL/GenBank/DDBJ databases">
        <title>Caerostris extrusa draft genome.</title>
        <authorList>
            <person name="Kono N."/>
            <person name="Arakawa K."/>
        </authorList>
    </citation>
    <scope>NUCLEOTIDE SEQUENCE [LARGE SCALE GENOMIC DNA]</scope>
</reference>
<gene>
    <name evidence="1" type="ORF">CEXT_733191</name>
</gene>
<dbReference type="AlphaFoldDB" id="A0AAV4R2E5"/>
<name>A0AAV4R2E5_CAEEX</name>
<dbReference type="Proteomes" id="UP001054945">
    <property type="component" value="Unassembled WGS sequence"/>
</dbReference>
<protein>
    <recommendedName>
        <fullName evidence="3">Secreted protein</fullName>
    </recommendedName>
</protein>
<evidence type="ECO:0008006" key="3">
    <source>
        <dbReference type="Google" id="ProtNLM"/>
    </source>
</evidence>
<evidence type="ECO:0000313" key="1">
    <source>
        <dbReference type="EMBL" id="GIY14238.1"/>
    </source>
</evidence>
<proteinExistence type="predicted"/>
<evidence type="ECO:0000313" key="2">
    <source>
        <dbReference type="Proteomes" id="UP001054945"/>
    </source>
</evidence>
<accession>A0AAV4R2E5</accession>
<dbReference type="EMBL" id="BPLR01007051">
    <property type="protein sequence ID" value="GIY14238.1"/>
    <property type="molecule type" value="Genomic_DNA"/>
</dbReference>
<keyword evidence="2" id="KW-1185">Reference proteome</keyword>
<organism evidence="1 2">
    <name type="scientific">Caerostris extrusa</name>
    <name type="common">Bark spider</name>
    <name type="synonym">Caerostris bankana</name>
    <dbReference type="NCBI Taxonomy" id="172846"/>
    <lineage>
        <taxon>Eukaryota</taxon>
        <taxon>Metazoa</taxon>
        <taxon>Ecdysozoa</taxon>
        <taxon>Arthropoda</taxon>
        <taxon>Chelicerata</taxon>
        <taxon>Arachnida</taxon>
        <taxon>Araneae</taxon>
        <taxon>Araneomorphae</taxon>
        <taxon>Entelegynae</taxon>
        <taxon>Araneoidea</taxon>
        <taxon>Araneidae</taxon>
        <taxon>Caerostris</taxon>
    </lineage>
</organism>
<comment type="caution">
    <text evidence="1">The sequence shown here is derived from an EMBL/GenBank/DDBJ whole genome shotgun (WGS) entry which is preliminary data.</text>
</comment>
<sequence length="95" mass="11224">MMNVYSNRLVNISLFASVCCLMSSFFDFGHNRFSTQERGKRFLEVLLNFLFGVRKMGAQLRWLSIMVPSHPPRFSRHVIVEQFLGEINGFRFRFL</sequence>